<feature type="transmembrane region" description="Helical" evidence="7">
    <location>
        <begin position="323"/>
        <end position="342"/>
    </location>
</feature>
<proteinExistence type="inferred from homology"/>
<comment type="caution">
    <text evidence="8">The sequence shown here is derived from an EMBL/GenBank/DDBJ whole genome shotgun (WGS) entry which is preliminary data.</text>
</comment>
<gene>
    <name evidence="8" type="ORF">CR159_00305</name>
</gene>
<evidence type="ECO:0000256" key="6">
    <source>
        <dbReference type="ARBA" id="ARBA00023136"/>
    </source>
</evidence>
<evidence type="ECO:0000313" key="9">
    <source>
        <dbReference type="Proteomes" id="UP000234190"/>
    </source>
</evidence>
<keyword evidence="3" id="KW-1003">Cell membrane</keyword>
<dbReference type="Proteomes" id="UP000234190">
    <property type="component" value="Unassembled WGS sequence"/>
</dbReference>
<evidence type="ECO:0000256" key="4">
    <source>
        <dbReference type="ARBA" id="ARBA00022692"/>
    </source>
</evidence>
<dbReference type="PANTHER" id="PTHR30250">
    <property type="entry name" value="PST FAMILY PREDICTED COLANIC ACID TRANSPORTER"/>
    <property type="match status" value="1"/>
</dbReference>
<dbReference type="OrthoDB" id="8538786at2"/>
<evidence type="ECO:0000256" key="2">
    <source>
        <dbReference type="ARBA" id="ARBA00007430"/>
    </source>
</evidence>
<keyword evidence="9" id="KW-1185">Reference proteome</keyword>
<feature type="transmembrane region" description="Helical" evidence="7">
    <location>
        <begin position="44"/>
        <end position="68"/>
    </location>
</feature>
<dbReference type="GO" id="GO:0005886">
    <property type="term" value="C:plasma membrane"/>
    <property type="evidence" value="ECO:0007669"/>
    <property type="project" value="UniProtKB-SubCell"/>
</dbReference>
<feature type="transmembrane region" description="Helical" evidence="7">
    <location>
        <begin position="115"/>
        <end position="136"/>
    </location>
</feature>
<dbReference type="CDD" id="cd13127">
    <property type="entry name" value="MATE_tuaB_like"/>
    <property type="match status" value="1"/>
</dbReference>
<feature type="transmembrane region" description="Helical" evidence="7">
    <location>
        <begin position="378"/>
        <end position="399"/>
    </location>
</feature>
<keyword evidence="5 7" id="KW-1133">Transmembrane helix</keyword>
<evidence type="ECO:0000256" key="7">
    <source>
        <dbReference type="SAM" id="Phobius"/>
    </source>
</evidence>
<keyword evidence="4 7" id="KW-0812">Transmembrane</keyword>
<feature type="transmembrane region" description="Helical" evidence="7">
    <location>
        <begin position="80"/>
        <end position="103"/>
    </location>
</feature>
<organism evidence="8 9">
    <name type="scientific">Pollutimonas subterranea</name>
    <dbReference type="NCBI Taxonomy" id="2045210"/>
    <lineage>
        <taxon>Bacteria</taxon>
        <taxon>Pseudomonadati</taxon>
        <taxon>Pseudomonadota</taxon>
        <taxon>Betaproteobacteria</taxon>
        <taxon>Burkholderiales</taxon>
        <taxon>Alcaligenaceae</taxon>
        <taxon>Pollutimonas</taxon>
    </lineage>
</organism>
<accession>A0A2N4U925</accession>
<dbReference type="AlphaFoldDB" id="A0A2N4U925"/>
<comment type="similarity">
    <text evidence="2">Belongs to the polysaccharide synthase family.</text>
</comment>
<dbReference type="PANTHER" id="PTHR30250:SF10">
    <property type="entry name" value="LIPOPOLYSACCHARIDE BIOSYNTHESIS PROTEIN WZXC"/>
    <property type="match status" value="1"/>
</dbReference>
<dbReference type="EMBL" id="PDNW01000001">
    <property type="protein sequence ID" value="PLC51520.1"/>
    <property type="molecule type" value="Genomic_DNA"/>
</dbReference>
<keyword evidence="6 7" id="KW-0472">Membrane</keyword>
<reference evidence="8 9" key="1">
    <citation type="submission" date="2017-10" db="EMBL/GenBank/DDBJ databases">
        <title>Two draft genome sequences of Pusillimonas sp. strains isolated from a nitrate- and radionuclide-contaminated groundwater in Russia.</title>
        <authorList>
            <person name="Grouzdev D.S."/>
            <person name="Tourova T.P."/>
            <person name="Goeva M.A."/>
            <person name="Babich T.L."/>
            <person name="Sokolova D.S."/>
            <person name="Abdullin R."/>
            <person name="Poltaraus A.B."/>
            <person name="Toshchakov S.V."/>
            <person name="Nazina T.N."/>
        </authorList>
    </citation>
    <scope>NUCLEOTIDE SEQUENCE [LARGE SCALE GENOMIC DNA]</scope>
    <source>
        <strain evidence="8 9">JR1/69-3-13</strain>
    </source>
</reference>
<feature type="transmembrane region" description="Helical" evidence="7">
    <location>
        <begin position="148"/>
        <end position="167"/>
    </location>
</feature>
<comment type="subcellular location">
    <subcellularLocation>
        <location evidence="1">Cell membrane</location>
        <topology evidence="1">Multi-pass membrane protein</topology>
    </subcellularLocation>
</comment>
<dbReference type="InterPro" id="IPR050833">
    <property type="entry name" value="Poly_Biosynth_Transport"/>
</dbReference>
<dbReference type="RefSeq" id="WP_102072010.1">
    <property type="nucleotide sequence ID" value="NZ_PDNW01000001.1"/>
</dbReference>
<feature type="transmembrane region" description="Helical" evidence="7">
    <location>
        <begin position="439"/>
        <end position="462"/>
    </location>
</feature>
<protein>
    <submittedName>
        <fullName evidence="8">Lipopolysaccharide biosynthesis protein</fullName>
    </submittedName>
</protein>
<evidence type="ECO:0000313" key="8">
    <source>
        <dbReference type="EMBL" id="PLC51520.1"/>
    </source>
</evidence>
<evidence type="ECO:0000256" key="3">
    <source>
        <dbReference type="ARBA" id="ARBA00022475"/>
    </source>
</evidence>
<feature type="transmembrane region" description="Helical" evidence="7">
    <location>
        <begin position="291"/>
        <end position="311"/>
    </location>
</feature>
<evidence type="ECO:0000256" key="5">
    <source>
        <dbReference type="ARBA" id="ARBA00022989"/>
    </source>
</evidence>
<sequence>MTSLNSKIGIAIIWNLANMLVSRGASVIFTLFLAKFLAPEAFGLMAMIIICYALADALMTSGFGQCIIRQKDITPLDLSTAFFTNLALSFLTYLLVYLMAPWVAGLYEQLELTNLIRVTGLVLFINSLKVVQLALLYRDMDFRSLMRVNSTATVCAGLVAVALAYAGFGVWSLVAQFTVSALVSTGMLWLLSTWRPSLSFSVASFKYMFGFGSKLMLESTLNVLYENSYILVIGKLFSPETTGLYYFAKRIRDLIVDQANGAVQQATYPAMARIQDDNTDLKRMYRLVIQLVFFVVTPGLLAVAVLAQPLFEVAFNDRWRPAVPYLQLLCLAGVLLPIHTVNVNMLKVKGRTDLILYLGLVKKSLHLVLLAASVPYGIVGILIGQIIAVVLSSAPYMYYSTALIDYRLAEQIQDLLKPLIAASVAAFASWSLLDALDMSAAWSALTGGLVFSVLYIGIGHLANIEGYALIKKKLTTVRSSISRRRAPGTQA</sequence>
<evidence type="ECO:0000256" key="1">
    <source>
        <dbReference type="ARBA" id="ARBA00004651"/>
    </source>
</evidence>
<feature type="transmembrane region" description="Helical" evidence="7">
    <location>
        <begin position="12"/>
        <end position="38"/>
    </location>
</feature>
<name>A0A2N4U925_9BURK</name>
<dbReference type="Pfam" id="PF13440">
    <property type="entry name" value="Polysacc_synt_3"/>
    <property type="match status" value="1"/>
</dbReference>
<feature type="transmembrane region" description="Helical" evidence="7">
    <location>
        <begin position="173"/>
        <end position="191"/>
    </location>
</feature>